<proteinExistence type="inferred from homology"/>
<keyword evidence="7" id="KW-0678">Repressor</keyword>
<evidence type="ECO:0000256" key="10">
    <source>
        <dbReference type="ARBA" id="ARBA00022801"/>
    </source>
</evidence>
<dbReference type="GO" id="GO:0030014">
    <property type="term" value="C:CCR4-NOT complex"/>
    <property type="evidence" value="ECO:0007669"/>
    <property type="project" value="InterPro"/>
</dbReference>
<dbReference type="InterPro" id="IPR006941">
    <property type="entry name" value="RNase_CAF1"/>
</dbReference>
<keyword evidence="8" id="KW-0540">Nuclease</keyword>
<dbReference type="AlphaFoldDB" id="A0A0P1BA40"/>
<comment type="similarity">
    <text evidence="4">Belongs to the CAF1 family.</text>
</comment>
<name>A0A0P1BA40_9BASI</name>
<keyword evidence="13" id="KW-0694">RNA-binding</keyword>
<dbReference type="GO" id="GO:0005737">
    <property type="term" value="C:cytoplasm"/>
    <property type="evidence" value="ECO:0007669"/>
    <property type="project" value="UniProtKB-SubCell"/>
</dbReference>
<evidence type="ECO:0000256" key="4">
    <source>
        <dbReference type="ARBA" id="ARBA00008372"/>
    </source>
</evidence>
<dbReference type="EC" id="3.1.13.4" evidence="5"/>
<comment type="catalytic activity">
    <reaction evidence="1">
        <text>Exonucleolytic cleavage of poly(A) to 5'-AMP.</text>
        <dbReference type="EC" id="3.1.13.4"/>
    </reaction>
</comment>
<evidence type="ECO:0000256" key="11">
    <source>
        <dbReference type="ARBA" id="ARBA00022839"/>
    </source>
</evidence>
<evidence type="ECO:0000256" key="17">
    <source>
        <dbReference type="ARBA" id="ARBA00023242"/>
    </source>
</evidence>
<dbReference type="GO" id="GO:0003723">
    <property type="term" value="F:RNA binding"/>
    <property type="evidence" value="ECO:0007669"/>
    <property type="project" value="UniProtKB-KW"/>
</dbReference>
<evidence type="ECO:0000256" key="8">
    <source>
        <dbReference type="ARBA" id="ARBA00022722"/>
    </source>
</evidence>
<dbReference type="Pfam" id="PF04857">
    <property type="entry name" value="CAF1"/>
    <property type="match status" value="2"/>
</dbReference>
<evidence type="ECO:0000256" key="16">
    <source>
        <dbReference type="ARBA" id="ARBA00023163"/>
    </source>
</evidence>
<dbReference type="SUPFAM" id="SSF53098">
    <property type="entry name" value="Ribonuclease H-like"/>
    <property type="match status" value="1"/>
</dbReference>
<keyword evidence="14" id="KW-0805">Transcription regulation</keyword>
<keyword evidence="17" id="KW-0539">Nucleus</keyword>
<sequence length="333" mass="36486">MAGRIREVWAHNVESEMAALREAIIKYPYVAMDTEFPGIVARPIGTFKGSSDYHYQTLRCNVDLLKLIQLGITLSDENGELPPPNEVCTWQFNFTFSVNDDMCAPESLELLHKAGLDFERHERMGIDVEHFGELLITSGLALFDDVKWVSFHSGYDFGYLLKVVTCSPLPSQESDFFTLLRLWFPCVYDIKYLMRSCKTLKGGLQDVADDLGVSRIGQQHQAGSDSLLTANTFFKLRNVYFDGVIDDSKYLGCLYGFSTHTNRAVGSTTASTPAANAAAAAAAAAASGVSSSIPTTPSQHGPETGMTPSKAHPNASDRRDFSKTPMGTLGGER</sequence>
<evidence type="ECO:0000256" key="13">
    <source>
        <dbReference type="ARBA" id="ARBA00022884"/>
    </source>
</evidence>
<feature type="region of interest" description="Disordered" evidence="18">
    <location>
        <begin position="288"/>
        <end position="333"/>
    </location>
</feature>
<keyword evidence="16" id="KW-0804">Transcription</keyword>
<dbReference type="EMBL" id="CCYA01000118">
    <property type="protein sequence ID" value="CEH12177.1"/>
    <property type="molecule type" value="Genomic_DNA"/>
</dbReference>
<dbReference type="GO" id="GO:0004535">
    <property type="term" value="F:poly(A)-specific ribonuclease activity"/>
    <property type="evidence" value="ECO:0007669"/>
    <property type="project" value="UniProtKB-EC"/>
</dbReference>
<protein>
    <recommendedName>
        <fullName evidence="5">poly(A)-specific ribonuclease</fullName>
        <ecNumber evidence="5">3.1.13.4</ecNumber>
    </recommendedName>
</protein>
<dbReference type="InterPro" id="IPR012337">
    <property type="entry name" value="RNaseH-like_sf"/>
</dbReference>
<evidence type="ECO:0000256" key="12">
    <source>
        <dbReference type="ARBA" id="ARBA00022845"/>
    </source>
</evidence>
<keyword evidence="12" id="KW-0810">Translation regulation</keyword>
<keyword evidence="11" id="KW-0269">Exonuclease</keyword>
<dbReference type="GO" id="GO:0031047">
    <property type="term" value="P:regulatory ncRNA-mediated gene silencing"/>
    <property type="evidence" value="ECO:0007669"/>
    <property type="project" value="UniProtKB-KW"/>
</dbReference>
<dbReference type="Gene3D" id="3.30.420.10">
    <property type="entry name" value="Ribonuclease H-like superfamily/Ribonuclease H"/>
    <property type="match status" value="1"/>
</dbReference>
<evidence type="ECO:0000256" key="5">
    <source>
        <dbReference type="ARBA" id="ARBA00012161"/>
    </source>
</evidence>
<dbReference type="InterPro" id="IPR039637">
    <property type="entry name" value="CNOT7/CNOT8/Pop2"/>
</dbReference>
<evidence type="ECO:0000313" key="20">
    <source>
        <dbReference type="Proteomes" id="UP000054845"/>
    </source>
</evidence>
<evidence type="ECO:0000256" key="3">
    <source>
        <dbReference type="ARBA" id="ARBA00004496"/>
    </source>
</evidence>
<evidence type="ECO:0000256" key="2">
    <source>
        <dbReference type="ARBA" id="ARBA00004123"/>
    </source>
</evidence>
<keyword evidence="10" id="KW-0378">Hydrolase</keyword>
<dbReference type="STRING" id="401625.A0A0P1BA40"/>
<evidence type="ECO:0000256" key="15">
    <source>
        <dbReference type="ARBA" id="ARBA00023158"/>
    </source>
</evidence>
<evidence type="ECO:0000256" key="9">
    <source>
        <dbReference type="ARBA" id="ARBA00022723"/>
    </source>
</evidence>
<evidence type="ECO:0000313" key="19">
    <source>
        <dbReference type="EMBL" id="CEH12177.1"/>
    </source>
</evidence>
<evidence type="ECO:0000256" key="14">
    <source>
        <dbReference type="ARBA" id="ARBA00023015"/>
    </source>
</evidence>
<keyword evidence="20" id="KW-1185">Reference proteome</keyword>
<comment type="subcellular location">
    <subcellularLocation>
        <location evidence="3">Cytoplasm</location>
    </subcellularLocation>
    <subcellularLocation>
        <location evidence="2">Nucleus</location>
    </subcellularLocation>
</comment>
<evidence type="ECO:0000256" key="1">
    <source>
        <dbReference type="ARBA" id="ARBA00001663"/>
    </source>
</evidence>
<dbReference type="FunFam" id="3.30.420.10:FF:000005">
    <property type="entry name" value="CCR4-NOT transcription complex subunit 7"/>
    <property type="match status" value="1"/>
</dbReference>
<keyword evidence="15" id="KW-0943">RNA-mediated gene silencing</keyword>
<organism evidence="19 20">
    <name type="scientific">Ceraceosorus bombacis</name>
    <dbReference type="NCBI Taxonomy" id="401625"/>
    <lineage>
        <taxon>Eukaryota</taxon>
        <taxon>Fungi</taxon>
        <taxon>Dikarya</taxon>
        <taxon>Basidiomycota</taxon>
        <taxon>Ustilaginomycotina</taxon>
        <taxon>Exobasidiomycetes</taxon>
        <taxon>Ceraceosorales</taxon>
        <taxon>Ceraceosoraceae</taxon>
        <taxon>Ceraceosorus</taxon>
    </lineage>
</organism>
<dbReference type="GO" id="GO:0005634">
    <property type="term" value="C:nucleus"/>
    <property type="evidence" value="ECO:0007669"/>
    <property type="project" value="UniProtKB-SubCell"/>
</dbReference>
<keyword evidence="9" id="KW-0479">Metal-binding</keyword>
<evidence type="ECO:0000256" key="7">
    <source>
        <dbReference type="ARBA" id="ARBA00022491"/>
    </source>
</evidence>
<reference evidence="19 20" key="1">
    <citation type="submission" date="2014-09" db="EMBL/GenBank/DDBJ databases">
        <authorList>
            <person name="Magalhaes I.L.F."/>
            <person name="Oliveira U."/>
            <person name="Santos F.R."/>
            <person name="Vidigal T.H.D.A."/>
            <person name="Brescovit A.D."/>
            <person name="Santos A.J."/>
        </authorList>
    </citation>
    <scope>NUCLEOTIDE SEQUENCE [LARGE SCALE GENOMIC DNA]</scope>
</reference>
<keyword evidence="6" id="KW-0963">Cytoplasm</keyword>
<evidence type="ECO:0000256" key="18">
    <source>
        <dbReference type="SAM" id="MobiDB-lite"/>
    </source>
</evidence>
<dbReference type="OrthoDB" id="1164111at2759"/>
<dbReference type="GO" id="GO:0046872">
    <property type="term" value="F:metal ion binding"/>
    <property type="evidence" value="ECO:0007669"/>
    <property type="project" value="UniProtKB-KW"/>
</dbReference>
<dbReference type="Proteomes" id="UP000054845">
    <property type="component" value="Unassembled WGS sequence"/>
</dbReference>
<accession>A0A0P1BA40</accession>
<dbReference type="InterPro" id="IPR036397">
    <property type="entry name" value="RNaseH_sf"/>
</dbReference>
<dbReference type="PANTHER" id="PTHR10797">
    <property type="entry name" value="CCR4-NOT TRANSCRIPTION COMPLEX SUBUNIT"/>
    <property type="match status" value="1"/>
</dbReference>
<evidence type="ECO:0000256" key="6">
    <source>
        <dbReference type="ARBA" id="ARBA00022490"/>
    </source>
</evidence>
<dbReference type="GO" id="GO:0006417">
    <property type="term" value="P:regulation of translation"/>
    <property type="evidence" value="ECO:0007669"/>
    <property type="project" value="UniProtKB-KW"/>
</dbReference>